<dbReference type="Pfam" id="PF03372">
    <property type="entry name" value="Exo_endo_phos"/>
    <property type="match status" value="1"/>
</dbReference>
<feature type="binding site" evidence="6">
    <location>
        <position position="19"/>
    </location>
    <ligand>
        <name>Mg(2+)</name>
        <dbReference type="ChEBI" id="CHEBI:18420"/>
        <label>1</label>
    </ligand>
</feature>
<evidence type="ECO:0000313" key="9">
    <source>
        <dbReference type="EMBL" id="GGI15840.1"/>
    </source>
</evidence>
<dbReference type="CDD" id="cd09086">
    <property type="entry name" value="ExoIII-like_AP-endo"/>
    <property type="match status" value="1"/>
</dbReference>
<accession>A0A8J3AN62</accession>
<dbReference type="Proteomes" id="UP000642180">
    <property type="component" value="Unassembled WGS sequence"/>
</dbReference>
<name>A0A8J3AN62_9BURK</name>
<evidence type="ECO:0000256" key="6">
    <source>
        <dbReference type="PIRSR" id="PIRSR604808-2"/>
    </source>
</evidence>
<comment type="cofactor">
    <cofactor evidence="6">
        <name>Mg(2+)</name>
        <dbReference type="ChEBI" id="CHEBI:18420"/>
    </cofactor>
    <cofactor evidence="6">
        <name>Mn(2+)</name>
        <dbReference type="ChEBI" id="CHEBI:29035"/>
    </cofactor>
    <text evidence="6">Probably binds two magnesium or manganese ions per subunit.</text>
</comment>
<feature type="domain" description="Endonuclease/exonuclease/phosphatase" evidence="8">
    <location>
        <begin position="16"/>
        <end position="258"/>
    </location>
</feature>
<protein>
    <submittedName>
        <fullName evidence="9">Exodeoxyribonuclease III</fullName>
    </submittedName>
</protein>
<keyword evidence="2 6" id="KW-0479">Metal-binding</keyword>
<keyword evidence="10" id="KW-1185">Reference proteome</keyword>
<keyword evidence="3" id="KW-0378">Hydrolase</keyword>
<organism evidence="9 10">
    <name type="scientific">Oxalicibacterium faecigallinarum</name>
    <dbReference type="NCBI Taxonomy" id="573741"/>
    <lineage>
        <taxon>Bacteria</taxon>
        <taxon>Pseudomonadati</taxon>
        <taxon>Pseudomonadota</taxon>
        <taxon>Betaproteobacteria</taxon>
        <taxon>Burkholderiales</taxon>
        <taxon>Oxalobacteraceae</taxon>
        <taxon>Oxalicibacterium</taxon>
    </lineage>
</organism>
<evidence type="ECO:0000256" key="5">
    <source>
        <dbReference type="PIRSR" id="PIRSR604808-1"/>
    </source>
</evidence>
<dbReference type="GO" id="GO:0006281">
    <property type="term" value="P:DNA repair"/>
    <property type="evidence" value="ECO:0007669"/>
    <property type="project" value="InterPro"/>
</dbReference>
<reference evidence="10" key="1">
    <citation type="journal article" date="2019" name="Int. J. Syst. Evol. Microbiol.">
        <title>The Global Catalogue of Microorganisms (GCM) 10K type strain sequencing project: providing services to taxonomists for standard genome sequencing and annotation.</title>
        <authorList>
            <consortium name="The Broad Institute Genomics Platform"/>
            <consortium name="The Broad Institute Genome Sequencing Center for Infectious Disease"/>
            <person name="Wu L."/>
            <person name="Ma J."/>
        </authorList>
    </citation>
    <scope>NUCLEOTIDE SEQUENCE [LARGE SCALE GENOMIC DNA]</scope>
    <source>
        <strain evidence="10">CCM 2767</strain>
    </source>
</reference>
<proteinExistence type="inferred from homology"/>
<dbReference type="NCBIfam" id="TIGR00195">
    <property type="entry name" value="exoDNase_III"/>
    <property type="match status" value="1"/>
</dbReference>
<dbReference type="PROSITE" id="PS51435">
    <property type="entry name" value="AP_NUCLEASE_F1_4"/>
    <property type="match status" value="1"/>
</dbReference>
<feature type="binding site" evidence="6">
    <location>
        <position position="46"/>
    </location>
    <ligand>
        <name>Mg(2+)</name>
        <dbReference type="ChEBI" id="CHEBI:18420"/>
        <label>1</label>
    </ligand>
</feature>
<evidence type="ECO:0000313" key="10">
    <source>
        <dbReference type="Proteomes" id="UP000642180"/>
    </source>
</evidence>
<sequence length="266" mass="30610">MSDFVITASDKHMKLATWNVNSLKVRLPHVLKWLEDNPVDILCLQELKTVDEKFPLAEIEAAGYHAVFSGQKTYNGVAILSRHPMTDVVKNNPLFEDTHQRIIAATIEGIRIICVYIPNGQSLDSDKFVYKMNWLKSLHEWVKAEMVRYPQLAILGDYNIAPEDRDVHDPAAWVGMTHVSAPERNAFRDLLGLDMKDAFRMFEQPEKLFSWWDYRQMGFRRNAGLRIDHILLTQPLAARCTECVIDKVPRKWEQPSDHAPVIATLS</sequence>
<feature type="binding site" evidence="6">
    <location>
        <position position="257"/>
    </location>
    <ligand>
        <name>Mg(2+)</name>
        <dbReference type="ChEBI" id="CHEBI:18420"/>
        <label>1</label>
    </ligand>
</feature>
<dbReference type="PANTHER" id="PTHR43250:SF2">
    <property type="entry name" value="EXODEOXYRIBONUCLEASE III"/>
    <property type="match status" value="1"/>
</dbReference>
<dbReference type="NCBIfam" id="TIGR00633">
    <property type="entry name" value="xth"/>
    <property type="match status" value="1"/>
</dbReference>
<dbReference type="InterPro" id="IPR036691">
    <property type="entry name" value="Endo/exonu/phosph_ase_sf"/>
</dbReference>
<comment type="caution">
    <text evidence="9">The sequence shown here is derived from an EMBL/GenBank/DDBJ whole genome shotgun (WGS) entry which is preliminary data.</text>
</comment>
<dbReference type="PANTHER" id="PTHR43250">
    <property type="entry name" value="EXODEOXYRIBONUCLEASE III"/>
    <property type="match status" value="1"/>
</dbReference>
<dbReference type="SUPFAM" id="SSF56219">
    <property type="entry name" value="DNase I-like"/>
    <property type="match status" value="1"/>
</dbReference>
<keyword evidence="6" id="KW-0464">Manganese</keyword>
<feature type="binding site" evidence="6">
    <location>
        <position position="159"/>
    </location>
    <ligand>
        <name>Mg(2+)</name>
        <dbReference type="ChEBI" id="CHEBI:18420"/>
        <label>1</label>
    </ligand>
</feature>
<feature type="binding site" evidence="6">
    <location>
        <position position="157"/>
    </location>
    <ligand>
        <name>Mg(2+)</name>
        <dbReference type="ChEBI" id="CHEBI:18420"/>
        <label>1</label>
    </ligand>
</feature>
<dbReference type="GO" id="GO:0008311">
    <property type="term" value="F:double-stranded DNA 3'-5' DNA exonuclease activity"/>
    <property type="evidence" value="ECO:0007669"/>
    <property type="project" value="InterPro"/>
</dbReference>
<feature type="site" description="Transition state stabilizer" evidence="7">
    <location>
        <position position="159"/>
    </location>
</feature>
<feature type="site" description="Important for catalytic activity" evidence="7">
    <location>
        <position position="228"/>
    </location>
</feature>
<feature type="active site" description="Proton donor/acceptor" evidence="5">
    <location>
        <position position="157"/>
    </location>
</feature>
<dbReference type="GO" id="GO:0046872">
    <property type="term" value="F:metal ion binding"/>
    <property type="evidence" value="ECO:0007669"/>
    <property type="project" value="UniProtKB-KW"/>
</dbReference>
<dbReference type="AlphaFoldDB" id="A0A8J3AN62"/>
<feature type="active site" description="Proton acceptor" evidence="5">
    <location>
        <position position="258"/>
    </location>
</feature>
<dbReference type="InterPro" id="IPR005135">
    <property type="entry name" value="Endo/exonuclease/phosphatase"/>
</dbReference>
<evidence type="ECO:0000256" key="2">
    <source>
        <dbReference type="ARBA" id="ARBA00022723"/>
    </source>
</evidence>
<keyword evidence="4 6" id="KW-0460">Magnesium</keyword>
<evidence type="ECO:0000256" key="7">
    <source>
        <dbReference type="PIRSR" id="PIRSR604808-3"/>
    </source>
</evidence>
<evidence type="ECO:0000259" key="8">
    <source>
        <dbReference type="Pfam" id="PF03372"/>
    </source>
</evidence>
<comment type="similarity">
    <text evidence="1">Belongs to the DNA repair enzymes AP/ExoA family.</text>
</comment>
<dbReference type="InterPro" id="IPR004808">
    <property type="entry name" value="AP_endonuc_1"/>
</dbReference>
<dbReference type="Gene3D" id="3.60.10.10">
    <property type="entry name" value="Endonuclease/exonuclease/phosphatase"/>
    <property type="match status" value="1"/>
</dbReference>
<dbReference type="InterPro" id="IPR037493">
    <property type="entry name" value="ExoIII-like"/>
</dbReference>
<dbReference type="EMBL" id="BMDI01000001">
    <property type="protein sequence ID" value="GGI15840.1"/>
    <property type="molecule type" value="Genomic_DNA"/>
</dbReference>
<feature type="site" description="Interaction with DNA substrate" evidence="7">
    <location>
        <position position="258"/>
    </location>
</feature>
<feature type="active site" evidence="5">
    <location>
        <position position="116"/>
    </location>
</feature>
<evidence type="ECO:0000256" key="1">
    <source>
        <dbReference type="ARBA" id="ARBA00007092"/>
    </source>
</evidence>
<evidence type="ECO:0000256" key="4">
    <source>
        <dbReference type="ARBA" id="ARBA00022842"/>
    </source>
</evidence>
<gene>
    <name evidence="9" type="ORF">GCM10008066_00910</name>
</gene>
<evidence type="ECO:0000256" key="3">
    <source>
        <dbReference type="ARBA" id="ARBA00022801"/>
    </source>
</evidence>
<feature type="binding site" evidence="6">
    <location>
        <position position="258"/>
    </location>
    <ligand>
        <name>Mg(2+)</name>
        <dbReference type="ChEBI" id="CHEBI:18420"/>
        <label>1</label>
    </ligand>
</feature>